<comment type="similarity">
    <text evidence="2">Belongs to the peptidase M1 family.</text>
</comment>
<evidence type="ECO:0000256" key="15">
    <source>
        <dbReference type="PIRSR" id="PIRSR634016-3"/>
    </source>
</evidence>
<evidence type="ECO:0000256" key="5">
    <source>
        <dbReference type="ARBA" id="ARBA00022692"/>
    </source>
</evidence>
<keyword evidence="9" id="KW-0735">Signal-anchor</keyword>
<dbReference type="InterPro" id="IPR024571">
    <property type="entry name" value="ERAP1-like_C_dom"/>
</dbReference>
<reference evidence="21" key="1">
    <citation type="submission" date="2021-01" db="UniProtKB">
        <authorList>
            <consortium name="EnsemblMetazoa"/>
        </authorList>
    </citation>
    <scope>IDENTIFICATION</scope>
</reference>
<dbReference type="Pfam" id="PF11838">
    <property type="entry name" value="ERAP1_C"/>
    <property type="match status" value="1"/>
</dbReference>
<feature type="binding site" evidence="15">
    <location>
        <position position="400"/>
    </location>
    <ligand>
        <name>Zn(2+)</name>
        <dbReference type="ChEBI" id="CHEBI:29105"/>
        <note>catalytic</note>
    </ligand>
</feature>
<keyword evidence="22" id="KW-1185">Reference proteome</keyword>
<dbReference type="GO" id="GO:0043171">
    <property type="term" value="P:peptide catabolic process"/>
    <property type="evidence" value="ECO:0007669"/>
    <property type="project" value="TreeGrafter"/>
</dbReference>
<evidence type="ECO:0000256" key="3">
    <source>
        <dbReference type="ARBA" id="ARBA00022438"/>
    </source>
</evidence>
<dbReference type="EnsemblMetazoa" id="CLYHEMT021517.1">
    <property type="protein sequence ID" value="CLYHEMP021517.1"/>
    <property type="gene ID" value="CLYHEMG021517"/>
</dbReference>
<dbReference type="InterPro" id="IPR045357">
    <property type="entry name" value="Aminopeptidase_N-like_N"/>
</dbReference>
<name>A0A7M5XDN7_9CNID</name>
<feature type="region of interest" description="Disordered" evidence="17">
    <location>
        <begin position="561"/>
        <end position="580"/>
    </location>
</feature>
<dbReference type="Gene3D" id="2.60.40.1910">
    <property type="match status" value="1"/>
</dbReference>
<keyword evidence="7" id="KW-0378">Hydrolase</keyword>
<dbReference type="FunFam" id="2.60.40.1730:FF:000012">
    <property type="entry name" value="Aminopeptidase N"/>
    <property type="match status" value="1"/>
</dbReference>
<dbReference type="InterPro" id="IPR001930">
    <property type="entry name" value="Peptidase_M1"/>
</dbReference>
<dbReference type="InterPro" id="IPR027268">
    <property type="entry name" value="Peptidase_M4/M1_CTD_sf"/>
</dbReference>
<evidence type="ECO:0000256" key="9">
    <source>
        <dbReference type="ARBA" id="ARBA00022968"/>
    </source>
</evidence>
<feature type="site" description="Transition state stabilizer" evidence="16">
    <location>
        <position position="463"/>
    </location>
</feature>
<dbReference type="GO" id="GO:0005737">
    <property type="term" value="C:cytoplasm"/>
    <property type="evidence" value="ECO:0007669"/>
    <property type="project" value="TreeGrafter"/>
</dbReference>
<evidence type="ECO:0000256" key="2">
    <source>
        <dbReference type="ARBA" id="ARBA00010136"/>
    </source>
</evidence>
<dbReference type="GO" id="GO:0070006">
    <property type="term" value="F:metalloaminopeptidase activity"/>
    <property type="evidence" value="ECO:0007669"/>
    <property type="project" value="TreeGrafter"/>
</dbReference>
<feature type="domain" description="Peptidase M1 membrane alanine aminopeptidase" evidence="18">
    <location>
        <begin position="305"/>
        <end position="521"/>
    </location>
</feature>
<dbReference type="GO" id="GO:0006508">
    <property type="term" value="P:proteolysis"/>
    <property type="evidence" value="ECO:0007669"/>
    <property type="project" value="UniProtKB-KW"/>
</dbReference>
<evidence type="ECO:0000256" key="7">
    <source>
        <dbReference type="ARBA" id="ARBA00022801"/>
    </source>
</evidence>
<evidence type="ECO:0000256" key="1">
    <source>
        <dbReference type="ARBA" id="ARBA00004606"/>
    </source>
</evidence>
<evidence type="ECO:0000256" key="6">
    <source>
        <dbReference type="ARBA" id="ARBA00022723"/>
    </source>
</evidence>
<feature type="compositionally biased region" description="Basic residues" evidence="17">
    <location>
        <begin position="1"/>
        <end position="14"/>
    </location>
</feature>
<feature type="binding site" evidence="15">
    <location>
        <position position="377"/>
    </location>
    <ligand>
        <name>Zn(2+)</name>
        <dbReference type="ChEBI" id="CHEBI:29105"/>
        <note>catalytic</note>
    </ligand>
</feature>
<dbReference type="GO" id="GO:0016020">
    <property type="term" value="C:membrane"/>
    <property type="evidence" value="ECO:0007669"/>
    <property type="project" value="UniProtKB-SubCell"/>
</dbReference>
<dbReference type="InterPro" id="IPR034016">
    <property type="entry name" value="M1_APN-typ"/>
</dbReference>
<protein>
    <recommendedName>
        <fullName evidence="23">Aminopeptidase</fullName>
    </recommendedName>
</protein>
<evidence type="ECO:0000259" key="19">
    <source>
        <dbReference type="Pfam" id="PF11838"/>
    </source>
</evidence>
<dbReference type="AlphaFoldDB" id="A0A7M5XDN7"/>
<dbReference type="CDD" id="cd09601">
    <property type="entry name" value="M1_APN-Q_like"/>
    <property type="match status" value="1"/>
</dbReference>
<evidence type="ECO:0000313" key="22">
    <source>
        <dbReference type="Proteomes" id="UP000594262"/>
    </source>
</evidence>
<evidence type="ECO:0000256" key="13">
    <source>
        <dbReference type="ARBA" id="ARBA00023180"/>
    </source>
</evidence>
<feature type="region of interest" description="Disordered" evidence="17">
    <location>
        <begin position="590"/>
        <end position="626"/>
    </location>
</feature>
<dbReference type="PANTHER" id="PTHR11533:SF299">
    <property type="entry name" value="AMINOPEPTIDASE"/>
    <property type="match status" value="1"/>
</dbReference>
<feature type="region of interest" description="Disordered" evidence="17">
    <location>
        <begin position="1"/>
        <end position="65"/>
    </location>
</feature>
<evidence type="ECO:0000256" key="11">
    <source>
        <dbReference type="ARBA" id="ARBA00023049"/>
    </source>
</evidence>
<evidence type="ECO:0000256" key="8">
    <source>
        <dbReference type="ARBA" id="ARBA00022833"/>
    </source>
</evidence>
<dbReference type="Pfam" id="PF01433">
    <property type="entry name" value="Peptidase_M1"/>
    <property type="match status" value="1"/>
</dbReference>
<evidence type="ECO:0000256" key="10">
    <source>
        <dbReference type="ARBA" id="ARBA00022989"/>
    </source>
</evidence>
<dbReference type="GO" id="GO:0042277">
    <property type="term" value="F:peptide binding"/>
    <property type="evidence" value="ECO:0007669"/>
    <property type="project" value="TreeGrafter"/>
</dbReference>
<dbReference type="PRINTS" id="PR00756">
    <property type="entry name" value="ALADIPTASE"/>
</dbReference>
<dbReference type="SUPFAM" id="SSF55486">
    <property type="entry name" value="Metalloproteases ('zincins'), catalytic domain"/>
    <property type="match status" value="1"/>
</dbReference>
<evidence type="ECO:0000259" key="20">
    <source>
        <dbReference type="Pfam" id="PF17900"/>
    </source>
</evidence>
<dbReference type="OrthoDB" id="10031169at2759"/>
<feature type="compositionally biased region" description="Basic and acidic residues" evidence="17">
    <location>
        <begin position="43"/>
        <end position="56"/>
    </location>
</feature>
<keyword evidence="13" id="KW-0325">Glycoprotein</keyword>
<evidence type="ECO:0000259" key="18">
    <source>
        <dbReference type="Pfam" id="PF01433"/>
    </source>
</evidence>
<dbReference type="Gene3D" id="1.10.390.10">
    <property type="entry name" value="Neutral Protease Domain 2"/>
    <property type="match status" value="1"/>
</dbReference>
<accession>A0A7M5XDN7</accession>
<comment type="cofactor">
    <cofactor evidence="15">
        <name>Zn(2+)</name>
        <dbReference type="ChEBI" id="CHEBI:29105"/>
    </cofactor>
    <text evidence="15">Binds 1 zinc ion per subunit.</text>
</comment>
<keyword evidence="8 15" id="KW-0862">Zinc</keyword>
<dbReference type="InterPro" id="IPR042097">
    <property type="entry name" value="Aminopeptidase_N-like_N_sf"/>
</dbReference>
<dbReference type="Gene3D" id="2.60.40.1730">
    <property type="entry name" value="tricorn interacting facor f3 domain"/>
    <property type="match status" value="1"/>
</dbReference>
<keyword evidence="6 15" id="KW-0479">Metal-binding</keyword>
<dbReference type="SUPFAM" id="SSF63737">
    <property type="entry name" value="Leukotriene A4 hydrolase N-terminal domain"/>
    <property type="match status" value="1"/>
</dbReference>
<feature type="compositionally biased region" description="Basic and acidic residues" evidence="17">
    <location>
        <begin position="15"/>
        <end position="25"/>
    </location>
</feature>
<evidence type="ECO:0000256" key="14">
    <source>
        <dbReference type="PIRSR" id="PIRSR634016-1"/>
    </source>
</evidence>
<evidence type="ECO:0000256" key="12">
    <source>
        <dbReference type="ARBA" id="ARBA00023136"/>
    </source>
</evidence>
<dbReference type="InterPro" id="IPR014782">
    <property type="entry name" value="Peptidase_M1_dom"/>
</dbReference>
<keyword evidence="10" id="KW-1133">Transmembrane helix</keyword>
<evidence type="ECO:0008006" key="23">
    <source>
        <dbReference type="Google" id="ProtNLM"/>
    </source>
</evidence>
<dbReference type="GO" id="GO:0005615">
    <property type="term" value="C:extracellular space"/>
    <property type="evidence" value="ECO:0007669"/>
    <property type="project" value="TreeGrafter"/>
</dbReference>
<dbReference type="FunFam" id="1.10.390.10:FF:000001">
    <property type="entry name" value="Aminopeptidase"/>
    <property type="match status" value="1"/>
</dbReference>
<dbReference type="Gene3D" id="1.25.50.20">
    <property type="match status" value="1"/>
</dbReference>
<organism evidence="21 22">
    <name type="scientific">Clytia hemisphaerica</name>
    <dbReference type="NCBI Taxonomy" id="252671"/>
    <lineage>
        <taxon>Eukaryota</taxon>
        <taxon>Metazoa</taxon>
        <taxon>Cnidaria</taxon>
        <taxon>Hydrozoa</taxon>
        <taxon>Hydroidolina</taxon>
        <taxon>Leptothecata</taxon>
        <taxon>Obeliida</taxon>
        <taxon>Clytiidae</taxon>
        <taxon>Clytia</taxon>
    </lineage>
</organism>
<comment type="subcellular location">
    <subcellularLocation>
        <location evidence="1">Membrane</location>
        <topology evidence="1">Single-pass type II membrane protein</topology>
    </subcellularLocation>
</comment>
<proteinExistence type="inferred from homology"/>
<sequence>MGHHRRSNGRHRGRRSVEASDKSNLDSESSLVKSESDSNTVDTKTEDELRIRRDSSSHNTGFNYKNITDSKVDDIPYNETRLPSHLIPIEYDLHFNVDLNGDNFTGETKIKLHCEIQTDKIIFHGRRLHPTNITVFSGRSIINIKRVTYIKRIEMFVVELESRLEEQSEYEVEISYTVDYGKNLAGLYKSYYEDFGIRKKMVSTHFEPTDARSAFPCLDEPFYKAVFHISVEHESNLTALSNMPVKQSSTSHDNKNLTVFEPTVKMSTYLVAFSVNEFKYVETSTPNGVKVRVYARHEDQERITYAVEAASKIIHFYGQFFNTSYPLPKLDLLAVPEFMAGAMEDWGLVSFRSAYIVFDEKLSTIEQKRQVTLVIAHELAHQWFGNLVTMKWWNDIWLNEGFANYVELLGTDHVNPQFHSLDLEIPQGWQGALSLDSMKSSHPVMQEAEKPSEIDELFDAISYNKGAALLRMVQGFMGEQLEKGVIAYLQKYRYSNAETEDLLTSWSLTSHLNISSIMNSWINRRSFPIVTVTRLNQTTFHLKQQSFLAAKNDIEQRELSGNLSVGGKNTTSVPYSNSTSAKIARNMESRMEGSGNGTLQNSSKSTDDLLATKSHGSKQHSQGNGTDDTIWSIPFTYITDEDNSEKLLWFNEKETTLEVPETTKWLKGNMQVNGYYMVNYDNQTWNEIIQQLRANMSVFSANDRAGLIHDVFKLGCEKMIESILVLDLVKYMSKEVDFIPFSMLRSRAECLSTLVQDKKLKLKYMKYIWYLQSNLIIPQMVRDRSDVSQFTAFERMQRFDTMSFGLKFNLSGEVKNETRKVFNSLVSTNSSSDDISPENRALALMYGFNPNSTDHLSYLWKLFKESPLDSDRRILMRSIPQFRSQINQTLEKSLNTSITRVQDSISLLASLVKNGFRKEVWDFFIKNYDVFHKRYGGGYQMGQLFGEVAGGFTTQDMYKTVEKFLEDHPIGAKGSRSNMLVMEKIKNNINRHSNSTSNTHVANQIKDWLDNESNKTGNKRTLTLIG</sequence>
<dbReference type="Proteomes" id="UP000594262">
    <property type="component" value="Unplaced"/>
</dbReference>
<evidence type="ECO:0000256" key="16">
    <source>
        <dbReference type="PIRSR" id="PIRSR634016-4"/>
    </source>
</evidence>
<feature type="domain" description="Aminopeptidase N-like N-terminal" evidence="20">
    <location>
        <begin position="88"/>
        <end position="270"/>
    </location>
</feature>
<keyword evidence="4" id="KW-0645">Protease</keyword>
<dbReference type="Pfam" id="PF17900">
    <property type="entry name" value="Peptidase_M1_N"/>
    <property type="match status" value="1"/>
</dbReference>
<keyword evidence="11" id="KW-0482">Metalloprotease</keyword>
<evidence type="ECO:0000313" key="21">
    <source>
        <dbReference type="EnsemblMetazoa" id="CLYHEMP021517.1"/>
    </source>
</evidence>
<evidence type="ECO:0000256" key="17">
    <source>
        <dbReference type="SAM" id="MobiDB-lite"/>
    </source>
</evidence>
<evidence type="ECO:0000256" key="4">
    <source>
        <dbReference type="ARBA" id="ARBA00022670"/>
    </source>
</evidence>
<feature type="active site" description="Proton acceptor" evidence="14">
    <location>
        <position position="378"/>
    </location>
</feature>
<feature type="binding site" evidence="15">
    <location>
        <position position="381"/>
    </location>
    <ligand>
        <name>Zn(2+)</name>
        <dbReference type="ChEBI" id="CHEBI:29105"/>
        <note>catalytic</note>
    </ligand>
</feature>
<feature type="domain" description="ERAP1-like C-terminal" evidence="19">
    <location>
        <begin position="665"/>
        <end position="976"/>
    </location>
</feature>
<dbReference type="InterPro" id="IPR050344">
    <property type="entry name" value="Peptidase_M1_aminopeptidases"/>
</dbReference>
<keyword evidence="5" id="KW-0812">Transmembrane</keyword>
<dbReference type="PANTHER" id="PTHR11533">
    <property type="entry name" value="PROTEASE M1 ZINC METALLOPROTEASE"/>
    <property type="match status" value="1"/>
</dbReference>
<dbReference type="GO" id="GO:0008270">
    <property type="term" value="F:zinc ion binding"/>
    <property type="evidence" value="ECO:0007669"/>
    <property type="project" value="InterPro"/>
</dbReference>
<keyword evidence="3" id="KW-0031">Aminopeptidase</keyword>
<keyword evidence="12" id="KW-0472">Membrane</keyword>